<evidence type="ECO:0000313" key="1">
    <source>
        <dbReference type="EMBL" id="MCV7423221.1"/>
    </source>
</evidence>
<proteinExistence type="predicted"/>
<gene>
    <name evidence="1" type="ORF">H7K45_21945</name>
</gene>
<dbReference type="PANTHER" id="PTHR48228:SF7">
    <property type="entry name" value="FATTY ACYL-COA TRANSFERASE RV3272-RELATED"/>
    <property type="match status" value="1"/>
</dbReference>
<keyword evidence="2" id="KW-1185">Reference proteome</keyword>
<reference evidence="1" key="1">
    <citation type="submission" date="2020-07" db="EMBL/GenBank/DDBJ databases">
        <authorList>
            <person name="Pettersson B.M.F."/>
            <person name="Behra P.R.K."/>
            <person name="Ramesh M."/>
            <person name="Das S."/>
            <person name="Dasgupta S."/>
            <person name="Kirsebom L.A."/>
        </authorList>
    </citation>
    <scope>NUCLEOTIDE SEQUENCE</scope>
    <source>
        <strain evidence="1">DSM 44838</strain>
    </source>
</reference>
<dbReference type="AlphaFoldDB" id="A0A9X2Z6Z5"/>
<dbReference type="InterPro" id="IPR050509">
    <property type="entry name" value="CoA-transferase_III"/>
</dbReference>
<dbReference type="Gene3D" id="3.40.50.10540">
    <property type="entry name" value="Crotonobetainyl-coa:carnitine coa-transferase, domain 1"/>
    <property type="match status" value="1"/>
</dbReference>
<keyword evidence="1" id="KW-0808">Transferase</keyword>
<dbReference type="PANTHER" id="PTHR48228">
    <property type="entry name" value="SUCCINYL-COA--D-CITRAMALATE COA-TRANSFERASE"/>
    <property type="match status" value="1"/>
</dbReference>
<comment type="caution">
    <text evidence="1">The sequence shown here is derived from an EMBL/GenBank/DDBJ whole genome shotgun (WGS) entry which is preliminary data.</text>
</comment>
<reference evidence="1" key="2">
    <citation type="journal article" date="2022" name="BMC Genomics">
        <title>Comparative genome analysis of mycobacteria focusing on tRNA and non-coding RNA.</title>
        <authorList>
            <person name="Behra P.R.K."/>
            <person name="Pettersson B.M.F."/>
            <person name="Ramesh M."/>
            <person name="Das S."/>
            <person name="Dasgupta S."/>
            <person name="Kirsebom L.A."/>
        </authorList>
    </citation>
    <scope>NUCLEOTIDE SEQUENCE</scope>
    <source>
        <strain evidence="1">DSM 44838</strain>
    </source>
</reference>
<dbReference type="EMBL" id="JACKVK010000011">
    <property type="protein sequence ID" value="MCV7423221.1"/>
    <property type="molecule type" value="Genomic_DNA"/>
</dbReference>
<dbReference type="RefSeq" id="WP_263998106.1">
    <property type="nucleotide sequence ID" value="NZ_JACKVK010000011.1"/>
</dbReference>
<protein>
    <submittedName>
        <fullName evidence="1">CoA transferase</fullName>
    </submittedName>
</protein>
<dbReference type="Proteomes" id="UP001141629">
    <property type="component" value="Unassembled WGS sequence"/>
</dbReference>
<organism evidence="1 2">
    <name type="scientific">Mycobacterium yunnanensis</name>
    <dbReference type="NCBI Taxonomy" id="368477"/>
    <lineage>
        <taxon>Bacteria</taxon>
        <taxon>Bacillati</taxon>
        <taxon>Actinomycetota</taxon>
        <taxon>Actinomycetes</taxon>
        <taxon>Mycobacteriales</taxon>
        <taxon>Mycobacteriaceae</taxon>
        <taxon>Mycobacterium</taxon>
    </lineage>
</organism>
<name>A0A9X2Z6Z5_9MYCO</name>
<evidence type="ECO:0000313" key="2">
    <source>
        <dbReference type="Proteomes" id="UP001141629"/>
    </source>
</evidence>
<accession>A0A9X2Z6Z5</accession>
<dbReference type="InterPro" id="IPR003673">
    <property type="entry name" value="CoA-Trfase_fam_III"/>
</dbReference>
<dbReference type="SUPFAM" id="SSF89796">
    <property type="entry name" value="CoA-transferase family III (CaiB/BaiF)"/>
    <property type="match status" value="1"/>
</dbReference>
<dbReference type="InterPro" id="IPR023606">
    <property type="entry name" value="CoA-Trfase_III_dom_1_sf"/>
</dbReference>
<dbReference type="GO" id="GO:0016740">
    <property type="term" value="F:transferase activity"/>
    <property type="evidence" value="ECO:0007669"/>
    <property type="project" value="UniProtKB-KW"/>
</dbReference>
<sequence>MTPLGIPSEVLSRASGVAAEIQSLAGVSLDAHHVLTGRARLLAIAPHGQVSAGGATHLLRTLDDWCAITLSRNDDVDAVPALVEQDRAAPDPWSTVQRWAATRSTAQVVQRARLLDVPAAALNETAPASPTVSPSGVAAAPRSAAGLLVADLTSMWAGPLCGLLLARAGAVVVKVESPRRPDGTRRGHRAFFDSMNGDKLSYAVDFDRDVEALRELLSASDVILEGSRPAALLRRRVGPSHLEGRPGRVWLRISGYGTRKGHDQRPAFGDDAAVAGGLVRWAANRPVFCGDAIADPLTGITAAREVFAALARGGGELIEVAMAQVAATYAALPAAAEVPFTPSVPPEPCAAARDLGADNGAVRQLLAERTKSPC</sequence>
<dbReference type="Pfam" id="PF02515">
    <property type="entry name" value="CoA_transf_3"/>
    <property type="match status" value="1"/>
</dbReference>